<comment type="function">
    <text evidence="7">This protein is part of the stalk that links CF(0) to CF(1). It either transmits conformational changes from CF(0) to CF(1) or is implicated in proton conduction.</text>
</comment>
<dbReference type="Pfam" id="PF00213">
    <property type="entry name" value="OSCP"/>
    <property type="match status" value="1"/>
</dbReference>
<gene>
    <name evidence="7 8" type="primary">atpH</name>
    <name evidence="8" type="ORF">IFO69_06120</name>
</gene>
<evidence type="ECO:0000256" key="7">
    <source>
        <dbReference type="HAMAP-Rule" id="MF_01416"/>
    </source>
</evidence>
<dbReference type="PRINTS" id="PR00125">
    <property type="entry name" value="ATPASEDELTA"/>
</dbReference>
<dbReference type="InterPro" id="IPR026015">
    <property type="entry name" value="ATP_synth_OSCP/delta_N_sf"/>
</dbReference>
<dbReference type="SUPFAM" id="SSF47928">
    <property type="entry name" value="N-terminal domain of the delta subunit of the F1F0-ATP synthase"/>
    <property type="match status" value="1"/>
</dbReference>
<dbReference type="PANTHER" id="PTHR11910">
    <property type="entry name" value="ATP SYNTHASE DELTA CHAIN"/>
    <property type="match status" value="1"/>
</dbReference>
<evidence type="ECO:0000256" key="1">
    <source>
        <dbReference type="ARBA" id="ARBA00004370"/>
    </source>
</evidence>
<keyword evidence="7" id="KW-0139">CF(1)</keyword>
<comment type="subcellular location">
    <subcellularLocation>
        <location evidence="7">Cell membrane</location>
        <topology evidence="7">Peripheral membrane protein</topology>
    </subcellularLocation>
    <subcellularLocation>
        <location evidence="1">Membrane</location>
    </subcellularLocation>
</comment>
<keyword evidence="3 7" id="KW-0375">Hydrogen ion transport</keyword>
<keyword evidence="2 7" id="KW-0813">Transport</keyword>
<dbReference type="InterPro" id="IPR020781">
    <property type="entry name" value="ATPase_OSCP/d_CS"/>
</dbReference>
<dbReference type="InterPro" id="IPR000711">
    <property type="entry name" value="ATPase_OSCP/dsu"/>
</dbReference>
<keyword evidence="9" id="KW-1185">Reference proteome</keyword>
<accession>A0ABR9AHT6</accession>
<organism evidence="8 9">
    <name type="scientific">Echinicola arenosa</name>
    <dbReference type="NCBI Taxonomy" id="2774144"/>
    <lineage>
        <taxon>Bacteria</taxon>
        <taxon>Pseudomonadati</taxon>
        <taxon>Bacteroidota</taxon>
        <taxon>Cytophagia</taxon>
        <taxon>Cytophagales</taxon>
        <taxon>Cyclobacteriaceae</taxon>
        <taxon>Echinicola</taxon>
    </lineage>
</organism>
<dbReference type="RefSeq" id="WP_192009196.1">
    <property type="nucleotide sequence ID" value="NZ_JACYTQ010000002.1"/>
</dbReference>
<evidence type="ECO:0000256" key="2">
    <source>
        <dbReference type="ARBA" id="ARBA00022448"/>
    </source>
</evidence>
<evidence type="ECO:0000256" key="6">
    <source>
        <dbReference type="ARBA" id="ARBA00023310"/>
    </source>
</evidence>
<reference evidence="8 9" key="1">
    <citation type="submission" date="2020-09" db="EMBL/GenBank/DDBJ databases">
        <title>Echinicola sp. CAU 1574 isolated from sand of Sido Beach.</title>
        <authorList>
            <person name="Kim W."/>
        </authorList>
    </citation>
    <scope>NUCLEOTIDE SEQUENCE [LARGE SCALE GENOMIC DNA]</scope>
    <source>
        <strain evidence="8 9">CAU 1574</strain>
    </source>
</reference>
<dbReference type="Gene3D" id="1.10.520.20">
    <property type="entry name" value="N-terminal domain of the delta subunit of the F1F0-ATP synthase"/>
    <property type="match status" value="1"/>
</dbReference>
<comment type="similarity">
    <text evidence="7">Belongs to the ATPase delta chain family.</text>
</comment>
<keyword evidence="7" id="KW-1003">Cell membrane</keyword>
<evidence type="ECO:0000256" key="3">
    <source>
        <dbReference type="ARBA" id="ARBA00022781"/>
    </source>
</evidence>
<evidence type="ECO:0000256" key="4">
    <source>
        <dbReference type="ARBA" id="ARBA00023065"/>
    </source>
</evidence>
<name>A0ABR9AHT6_9BACT</name>
<evidence type="ECO:0000256" key="5">
    <source>
        <dbReference type="ARBA" id="ARBA00023136"/>
    </source>
</evidence>
<evidence type="ECO:0000313" key="9">
    <source>
        <dbReference type="Proteomes" id="UP000647133"/>
    </source>
</evidence>
<protein>
    <recommendedName>
        <fullName evidence="7">ATP synthase subunit delta</fullName>
    </recommendedName>
    <alternativeName>
        <fullName evidence="7">ATP synthase F(1) sector subunit delta</fullName>
    </alternativeName>
    <alternativeName>
        <fullName evidence="7">F-type ATPase subunit delta</fullName>
        <shortName evidence="7">F-ATPase subunit delta</shortName>
    </alternativeName>
</protein>
<dbReference type="NCBIfam" id="TIGR01145">
    <property type="entry name" value="ATP_synt_delta"/>
    <property type="match status" value="1"/>
</dbReference>
<dbReference type="PROSITE" id="PS00389">
    <property type="entry name" value="ATPASE_DELTA"/>
    <property type="match status" value="1"/>
</dbReference>
<evidence type="ECO:0000313" key="8">
    <source>
        <dbReference type="EMBL" id="MBD8488317.1"/>
    </source>
</evidence>
<keyword evidence="5 7" id="KW-0472">Membrane</keyword>
<dbReference type="HAMAP" id="MF_01416">
    <property type="entry name" value="ATP_synth_delta_bact"/>
    <property type="match status" value="1"/>
</dbReference>
<keyword evidence="6 7" id="KW-0066">ATP synthesis</keyword>
<comment type="function">
    <text evidence="7">F(1)F(0) ATP synthase produces ATP from ADP in the presence of a proton or sodium gradient. F-type ATPases consist of two structural domains, F(1) containing the extramembraneous catalytic core and F(0) containing the membrane proton channel, linked together by a central stalk and a peripheral stalk. During catalysis, ATP synthesis in the catalytic domain of F(1) is coupled via a rotary mechanism of the central stalk subunits to proton translocation.</text>
</comment>
<keyword evidence="4 7" id="KW-0406">Ion transport</keyword>
<comment type="caution">
    <text evidence="8">The sequence shown here is derived from an EMBL/GenBank/DDBJ whole genome shotgun (WGS) entry which is preliminary data.</text>
</comment>
<dbReference type="EMBL" id="JACYTQ010000002">
    <property type="protein sequence ID" value="MBD8488317.1"/>
    <property type="molecule type" value="Genomic_DNA"/>
</dbReference>
<sequence>MSVTRVASRYAKSLLELAVEKGILKEVHQDMQQLLSVVASNRDFALLLKSPIVKSDVKAKVVKEVFSKSAQELTLTFFDIISRKNREDILTDIAKEFHGQYNIHQDIQVAELTTTFEINDDLRKAFEAAVKEISGRSKVELVEKIDKDIIGGFVLKVNDRQLDESMSSKLKALRLEFSSNHYEKRF</sequence>
<dbReference type="Proteomes" id="UP000647133">
    <property type="component" value="Unassembled WGS sequence"/>
</dbReference>
<proteinExistence type="inferred from homology"/>